<sequence>MDAQARTGFATPRAQFGLDNILQANQDDIQIRITRKAFQCGGDGDMRPVVTPHGIDCHGYISHDSQIASKRCIIECADIDINR</sequence>
<comment type="caution">
    <text evidence="1">The sequence shown here is derived from an EMBL/GenBank/DDBJ whole genome shotgun (WGS) entry which is preliminary data.</text>
</comment>
<dbReference type="Proteomes" id="UP000321337">
    <property type="component" value="Unassembled WGS sequence"/>
</dbReference>
<organism evidence="1 2">
    <name type="scientific">Sulfuriferula plumbiphila</name>
    <dbReference type="NCBI Taxonomy" id="171865"/>
    <lineage>
        <taxon>Bacteria</taxon>
        <taxon>Pseudomonadati</taxon>
        <taxon>Pseudomonadota</taxon>
        <taxon>Betaproteobacteria</taxon>
        <taxon>Nitrosomonadales</taxon>
        <taxon>Sulfuricellaceae</taxon>
        <taxon>Sulfuriferula</taxon>
    </lineage>
</organism>
<proteinExistence type="predicted"/>
<evidence type="ECO:0000313" key="1">
    <source>
        <dbReference type="EMBL" id="GEP30126.1"/>
    </source>
</evidence>
<accession>A0A512L6M9</accession>
<dbReference type="AlphaFoldDB" id="A0A512L6M9"/>
<evidence type="ECO:0000313" key="2">
    <source>
        <dbReference type="Proteomes" id="UP000321337"/>
    </source>
</evidence>
<protein>
    <submittedName>
        <fullName evidence="1">Uncharacterized protein</fullName>
    </submittedName>
</protein>
<dbReference type="EMBL" id="BKAD01000011">
    <property type="protein sequence ID" value="GEP30126.1"/>
    <property type="molecule type" value="Genomic_DNA"/>
</dbReference>
<keyword evidence="2" id="KW-1185">Reference proteome</keyword>
<gene>
    <name evidence="1" type="ORF">TPL01_12640</name>
</gene>
<reference evidence="1 2" key="1">
    <citation type="submission" date="2019-07" db="EMBL/GenBank/DDBJ databases">
        <title>Whole genome shotgun sequence of Thiobacillus plumbophilus NBRC 107929.</title>
        <authorList>
            <person name="Hosoyama A."/>
            <person name="Uohara A."/>
            <person name="Ohji S."/>
            <person name="Ichikawa N."/>
        </authorList>
    </citation>
    <scope>NUCLEOTIDE SEQUENCE [LARGE SCALE GENOMIC DNA]</scope>
    <source>
        <strain evidence="1 2">NBRC 107929</strain>
    </source>
</reference>
<name>A0A512L6M9_9PROT</name>